<organism evidence="1 2">
    <name type="scientific">Pistacia atlantica</name>
    <dbReference type="NCBI Taxonomy" id="434234"/>
    <lineage>
        <taxon>Eukaryota</taxon>
        <taxon>Viridiplantae</taxon>
        <taxon>Streptophyta</taxon>
        <taxon>Embryophyta</taxon>
        <taxon>Tracheophyta</taxon>
        <taxon>Spermatophyta</taxon>
        <taxon>Magnoliopsida</taxon>
        <taxon>eudicotyledons</taxon>
        <taxon>Gunneridae</taxon>
        <taxon>Pentapetalae</taxon>
        <taxon>rosids</taxon>
        <taxon>malvids</taxon>
        <taxon>Sapindales</taxon>
        <taxon>Anacardiaceae</taxon>
        <taxon>Pistacia</taxon>
    </lineage>
</organism>
<dbReference type="EMBL" id="CM047901">
    <property type="protein sequence ID" value="KAJ0096327.1"/>
    <property type="molecule type" value="Genomic_DNA"/>
</dbReference>
<comment type="caution">
    <text evidence="1">The sequence shown here is derived from an EMBL/GenBank/DDBJ whole genome shotgun (WGS) entry which is preliminary data.</text>
</comment>
<accession>A0ACC1BBM9</accession>
<gene>
    <name evidence="1" type="ORF">Patl1_28082</name>
</gene>
<evidence type="ECO:0000313" key="2">
    <source>
        <dbReference type="Proteomes" id="UP001164250"/>
    </source>
</evidence>
<name>A0ACC1BBM9_9ROSI</name>
<protein>
    <submittedName>
        <fullName evidence="1">Uncharacterized protein</fullName>
    </submittedName>
</protein>
<sequence length="102" mass="11438">MLAEYSFICRSFRAAPALEEYEHNGEVDYTLGLHGKAASCGKSIALHGSWMALPLASAYLSTREDPTRFYGVDLDEHHVYTRTDRGDGLRETLFCQLFGKTC</sequence>
<proteinExistence type="predicted"/>
<reference evidence="2" key="1">
    <citation type="journal article" date="2023" name="G3 (Bethesda)">
        <title>Genome assembly and association tests identify interacting loci associated with vigor, precocity, and sex in interspecific pistachio rootstocks.</title>
        <authorList>
            <person name="Palmer W."/>
            <person name="Jacygrad E."/>
            <person name="Sagayaradj S."/>
            <person name="Cavanaugh K."/>
            <person name="Han R."/>
            <person name="Bertier L."/>
            <person name="Beede B."/>
            <person name="Kafkas S."/>
            <person name="Golino D."/>
            <person name="Preece J."/>
            <person name="Michelmore R."/>
        </authorList>
    </citation>
    <scope>NUCLEOTIDE SEQUENCE [LARGE SCALE GENOMIC DNA]</scope>
</reference>
<dbReference type="Proteomes" id="UP001164250">
    <property type="component" value="Chromosome 5"/>
</dbReference>
<keyword evidence="2" id="KW-1185">Reference proteome</keyword>
<evidence type="ECO:0000313" key="1">
    <source>
        <dbReference type="EMBL" id="KAJ0096327.1"/>
    </source>
</evidence>